<gene>
    <name evidence="2" type="ORF">GDO81_026059</name>
</gene>
<accession>A0AAV6YHX4</accession>
<evidence type="ECO:0000313" key="3">
    <source>
        <dbReference type="Proteomes" id="UP000824782"/>
    </source>
</evidence>
<name>A0AAV6YHX4_ENGPU</name>
<protein>
    <submittedName>
        <fullName evidence="2">Uncharacterized protein</fullName>
    </submittedName>
</protein>
<keyword evidence="1" id="KW-1133">Transmembrane helix</keyword>
<dbReference type="AlphaFoldDB" id="A0AAV6YHX4"/>
<sequence length="105" mass="12017">MTLVGDYSVLYFYSLYTTYDDHYSASVLEYHLKVNASSPFTLTAAVMFLYRIFLKMQMGYRKRFGMKLVTPYEWGTALVVPVCPAPMMLHVSSWNPVDITPGPVD</sequence>
<reference evidence="2" key="1">
    <citation type="thesis" date="2020" institute="ProQuest LLC" country="789 East Eisenhower Parkway, Ann Arbor, MI, USA">
        <title>Comparative Genomics and Chromosome Evolution.</title>
        <authorList>
            <person name="Mudd A.B."/>
        </authorList>
    </citation>
    <scope>NUCLEOTIDE SEQUENCE</scope>
    <source>
        <strain evidence="2">237g6f4</strain>
        <tissue evidence="2">Blood</tissue>
    </source>
</reference>
<proteinExistence type="predicted"/>
<keyword evidence="1" id="KW-0812">Transmembrane</keyword>
<dbReference type="EMBL" id="WNYA01041039">
    <property type="protein sequence ID" value="KAG8536581.1"/>
    <property type="molecule type" value="Genomic_DNA"/>
</dbReference>
<evidence type="ECO:0000313" key="2">
    <source>
        <dbReference type="EMBL" id="KAG8536581.1"/>
    </source>
</evidence>
<keyword evidence="1" id="KW-0472">Membrane</keyword>
<comment type="caution">
    <text evidence="2">The sequence shown here is derived from an EMBL/GenBank/DDBJ whole genome shotgun (WGS) entry which is preliminary data.</text>
</comment>
<dbReference type="Proteomes" id="UP000824782">
    <property type="component" value="Unassembled WGS sequence"/>
</dbReference>
<keyword evidence="3" id="KW-1185">Reference proteome</keyword>
<organism evidence="2 3">
    <name type="scientific">Engystomops pustulosus</name>
    <name type="common">Tungara frog</name>
    <name type="synonym">Physalaemus pustulosus</name>
    <dbReference type="NCBI Taxonomy" id="76066"/>
    <lineage>
        <taxon>Eukaryota</taxon>
        <taxon>Metazoa</taxon>
        <taxon>Chordata</taxon>
        <taxon>Craniata</taxon>
        <taxon>Vertebrata</taxon>
        <taxon>Euteleostomi</taxon>
        <taxon>Amphibia</taxon>
        <taxon>Batrachia</taxon>
        <taxon>Anura</taxon>
        <taxon>Neobatrachia</taxon>
        <taxon>Hyloidea</taxon>
        <taxon>Leptodactylidae</taxon>
        <taxon>Leiuperinae</taxon>
        <taxon>Engystomops</taxon>
    </lineage>
</organism>
<feature type="transmembrane region" description="Helical" evidence="1">
    <location>
        <begin position="36"/>
        <end position="54"/>
    </location>
</feature>
<evidence type="ECO:0000256" key="1">
    <source>
        <dbReference type="SAM" id="Phobius"/>
    </source>
</evidence>